<feature type="domain" description="Gingipain" evidence="1">
    <location>
        <begin position="426"/>
        <end position="759"/>
    </location>
</feature>
<proteinExistence type="predicted"/>
<dbReference type="OrthoDB" id="139227at2"/>
<evidence type="ECO:0000259" key="1">
    <source>
        <dbReference type="Pfam" id="PF01364"/>
    </source>
</evidence>
<name>A0A1Y6K6U3_9CHLR</name>
<keyword evidence="3" id="KW-1185">Reference proteome</keyword>
<dbReference type="KEGG" id="abat:CFX1CAM_1244"/>
<dbReference type="EMBL" id="LT859958">
    <property type="protein sequence ID" value="SMX54309.1"/>
    <property type="molecule type" value="Genomic_DNA"/>
</dbReference>
<reference evidence="3" key="1">
    <citation type="submission" date="2017-05" db="EMBL/GenBank/DDBJ databases">
        <authorList>
            <person name="Kirkegaard R."/>
            <person name="Mcilroy J S."/>
        </authorList>
    </citation>
    <scope>NUCLEOTIDE SEQUENCE [LARGE SCALE GENOMIC DNA]</scope>
</reference>
<dbReference type="InterPro" id="IPR011990">
    <property type="entry name" value="TPR-like_helical_dom_sf"/>
</dbReference>
<dbReference type="RefSeq" id="WP_087862167.1">
    <property type="nucleotide sequence ID" value="NZ_LT859958.1"/>
</dbReference>
<dbReference type="AlphaFoldDB" id="A0A1Y6K6U3"/>
<accession>A0A1Y6K6U3</accession>
<dbReference type="GO" id="GO:0008234">
    <property type="term" value="F:cysteine-type peptidase activity"/>
    <property type="evidence" value="ECO:0007669"/>
    <property type="project" value="InterPro"/>
</dbReference>
<dbReference type="Gene3D" id="1.25.40.10">
    <property type="entry name" value="Tetratricopeptide repeat domain"/>
    <property type="match status" value="1"/>
</dbReference>
<evidence type="ECO:0000313" key="3">
    <source>
        <dbReference type="Proteomes" id="UP000195514"/>
    </source>
</evidence>
<dbReference type="Pfam" id="PF01364">
    <property type="entry name" value="Peptidase_C25"/>
    <property type="match status" value="1"/>
</dbReference>
<dbReference type="GO" id="GO:0006508">
    <property type="term" value="P:proteolysis"/>
    <property type="evidence" value="ECO:0007669"/>
    <property type="project" value="InterPro"/>
</dbReference>
<evidence type="ECO:0000313" key="2">
    <source>
        <dbReference type="EMBL" id="SMX54309.1"/>
    </source>
</evidence>
<sequence>MSSITQSEKSLNSMDRYRFLMVLNAGNICQEYQFVKEVAMLWLANYPGDLFVKYHQALSYAKLDLQNQAFDQLEQIVTWDPTFLEAVRDLQRLSPTKSQQKLYADLVCYLEEKAAPDNKAEKWLAPLWSARIAFSQGEFDLALVHIHEAMVHNPPTALPAILHLKTARELGNQDMLSNLSEIYHQQWPNCLHINVIRALVEMDLGLEATAVERLHWVAAHDTAGQVIEQLMGVDHPFKDLWPDRFEICFDLPIPASVSAYLGWNRLNAGQVKKPTFAKNFVSQPRSPQVSSSDVTQKIQTAFAPPPVIKSVQAVIPEDVPLRSTPEKWASEEDLEEIRGAFSKIAKRLKKPELERADNRFPVYVVMTSKGQLEKFYGPNTAMVIDGLLNELVSLIQNLPDWGASLFYPDDPEQLAPMGIKPVIGNDPWQIKLALADLDQALAKRGEMIGALLIVGGPEIVPFHNLPNPTFDDDMDVPSDNPYACIDENYFVAQWPVGRLPGEAGPDAGLLLEQIRNLTHQYQKRSKNSKTLMLNITTFINWFLQIFNNLGSSLNQNKSQLGYSAEIWHRASTEVYKTIGDSKNLQLSPPNHANSIHLNGDHGLKLGYFNLHGIKDGPDWYGQKDFSSFSNGPDYPVALTPTMFDENNSAPKLVLTEACYGAHIIDKQCEEAISLKCLDTGTQTFVGSTCISYGSVTPPLIAADLLANTFWKKIAEGLPAGYALMQAKLLLAEEMIRLQGFLDGEDQKTLLSFVLYGDPLAQHDGLQTMPKALFRFKSYPALKTISDYDMLSSSDEKDMPKQVNKQVKKVVEKYLPGLENAQMSYKKSKGFAGSKIGSETNTDQSGAPERYVVTLKKSFEENQHTAHHHFARMTFDKKGKLVKFTTSR</sequence>
<dbReference type="Proteomes" id="UP000195514">
    <property type="component" value="Chromosome I"/>
</dbReference>
<dbReference type="InterPro" id="IPR001769">
    <property type="entry name" value="Gingipain"/>
</dbReference>
<organism evidence="2 3">
    <name type="scientific">Candidatus Brevifilum fermentans</name>
    <dbReference type="NCBI Taxonomy" id="1986204"/>
    <lineage>
        <taxon>Bacteria</taxon>
        <taxon>Bacillati</taxon>
        <taxon>Chloroflexota</taxon>
        <taxon>Anaerolineae</taxon>
        <taxon>Anaerolineales</taxon>
        <taxon>Anaerolineaceae</taxon>
        <taxon>Candidatus Brevifilum</taxon>
    </lineage>
</organism>
<gene>
    <name evidence="2" type="ORF">CFX1CAM_1244</name>
</gene>
<protein>
    <recommendedName>
        <fullName evidence="1">Gingipain domain-containing protein</fullName>
    </recommendedName>
</protein>